<protein>
    <recommendedName>
        <fullName evidence="4">Terpene synthase metal-binding domain-containing protein</fullName>
    </recommendedName>
</protein>
<dbReference type="SUPFAM" id="SSF48576">
    <property type="entry name" value="Terpenoid synthases"/>
    <property type="match status" value="1"/>
</dbReference>
<reference evidence="5" key="2">
    <citation type="submission" date="2023-06" db="EMBL/GenBank/DDBJ databases">
        <authorList>
            <person name="Ma L."/>
            <person name="Liu K.-W."/>
            <person name="Li Z."/>
            <person name="Hsiao Y.-Y."/>
            <person name="Qi Y."/>
            <person name="Fu T."/>
            <person name="Tang G."/>
            <person name="Zhang D."/>
            <person name="Sun W.-H."/>
            <person name="Liu D.-K."/>
            <person name="Li Y."/>
            <person name="Chen G.-Z."/>
            <person name="Liu X.-D."/>
            <person name="Liao X.-Y."/>
            <person name="Jiang Y.-T."/>
            <person name="Yu X."/>
            <person name="Hao Y."/>
            <person name="Huang J."/>
            <person name="Zhao X.-W."/>
            <person name="Ke S."/>
            <person name="Chen Y.-Y."/>
            <person name="Wu W.-L."/>
            <person name="Hsu J.-L."/>
            <person name="Lin Y.-F."/>
            <person name="Huang M.-D."/>
            <person name="Li C.-Y."/>
            <person name="Huang L."/>
            <person name="Wang Z.-W."/>
            <person name="Zhao X."/>
            <person name="Zhong W.-Y."/>
            <person name="Peng D.-H."/>
            <person name="Ahmad S."/>
            <person name="Lan S."/>
            <person name="Zhang J.-S."/>
            <person name="Tsai W.-C."/>
            <person name="Van De Peer Y."/>
            <person name="Liu Z.-J."/>
        </authorList>
    </citation>
    <scope>NUCLEOTIDE SEQUENCE</scope>
    <source>
        <strain evidence="5">CP</strain>
        <tissue evidence="5">Leaves</tissue>
    </source>
</reference>
<organism evidence="5 6">
    <name type="scientific">Acorus calamus</name>
    <name type="common">Sweet flag</name>
    <dbReference type="NCBI Taxonomy" id="4465"/>
    <lineage>
        <taxon>Eukaryota</taxon>
        <taxon>Viridiplantae</taxon>
        <taxon>Streptophyta</taxon>
        <taxon>Embryophyta</taxon>
        <taxon>Tracheophyta</taxon>
        <taxon>Spermatophyta</taxon>
        <taxon>Magnoliopsida</taxon>
        <taxon>Liliopsida</taxon>
        <taxon>Acoraceae</taxon>
        <taxon>Acorus</taxon>
    </lineage>
</organism>
<keyword evidence="1" id="KW-0479">Metal-binding</keyword>
<dbReference type="AlphaFoldDB" id="A0AAV9DHH1"/>
<dbReference type="Proteomes" id="UP001180020">
    <property type="component" value="Unassembled WGS sequence"/>
</dbReference>
<dbReference type="Gene3D" id="1.10.600.10">
    <property type="entry name" value="Farnesyl Diphosphate Synthase"/>
    <property type="match status" value="1"/>
</dbReference>
<evidence type="ECO:0000256" key="2">
    <source>
        <dbReference type="ARBA" id="ARBA00022842"/>
    </source>
</evidence>
<dbReference type="GO" id="GO:0010333">
    <property type="term" value="F:terpene synthase activity"/>
    <property type="evidence" value="ECO:0007669"/>
    <property type="project" value="InterPro"/>
</dbReference>
<dbReference type="Pfam" id="PF03936">
    <property type="entry name" value="Terpene_synth_C"/>
    <property type="match status" value="1"/>
</dbReference>
<dbReference type="PANTHER" id="PTHR31225">
    <property type="entry name" value="OS04G0344100 PROTEIN-RELATED"/>
    <property type="match status" value="1"/>
</dbReference>
<reference evidence="5" key="1">
    <citation type="journal article" date="2023" name="Nat. Commun.">
        <title>Diploid and tetraploid genomes of Acorus and the evolution of monocots.</title>
        <authorList>
            <person name="Ma L."/>
            <person name="Liu K.W."/>
            <person name="Li Z."/>
            <person name="Hsiao Y.Y."/>
            <person name="Qi Y."/>
            <person name="Fu T."/>
            <person name="Tang G.D."/>
            <person name="Zhang D."/>
            <person name="Sun W.H."/>
            <person name="Liu D.K."/>
            <person name="Li Y."/>
            <person name="Chen G.Z."/>
            <person name="Liu X.D."/>
            <person name="Liao X.Y."/>
            <person name="Jiang Y.T."/>
            <person name="Yu X."/>
            <person name="Hao Y."/>
            <person name="Huang J."/>
            <person name="Zhao X.W."/>
            <person name="Ke S."/>
            <person name="Chen Y.Y."/>
            <person name="Wu W.L."/>
            <person name="Hsu J.L."/>
            <person name="Lin Y.F."/>
            <person name="Huang M.D."/>
            <person name="Li C.Y."/>
            <person name="Huang L."/>
            <person name="Wang Z.W."/>
            <person name="Zhao X."/>
            <person name="Zhong W.Y."/>
            <person name="Peng D.H."/>
            <person name="Ahmad S."/>
            <person name="Lan S."/>
            <person name="Zhang J.S."/>
            <person name="Tsai W.C."/>
            <person name="Van de Peer Y."/>
            <person name="Liu Z.J."/>
        </authorList>
    </citation>
    <scope>NUCLEOTIDE SEQUENCE</scope>
    <source>
        <strain evidence="5">CP</strain>
    </source>
</reference>
<evidence type="ECO:0000259" key="4">
    <source>
        <dbReference type="Pfam" id="PF03936"/>
    </source>
</evidence>
<feature type="domain" description="Terpene synthase metal-binding" evidence="4">
    <location>
        <begin position="16"/>
        <end position="182"/>
    </location>
</feature>
<name>A0AAV9DHH1_ACOCL</name>
<dbReference type="GO" id="GO:0016114">
    <property type="term" value="P:terpenoid biosynthetic process"/>
    <property type="evidence" value="ECO:0007669"/>
    <property type="project" value="InterPro"/>
</dbReference>
<keyword evidence="2" id="KW-0460">Magnesium</keyword>
<accession>A0AAV9DHH1</accession>
<dbReference type="EMBL" id="JAUJYO010000013">
    <property type="protein sequence ID" value="KAK1300449.1"/>
    <property type="molecule type" value="Genomic_DNA"/>
</dbReference>
<dbReference type="InterPro" id="IPR005630">
    <property type="entry name" value="Terpene_synthase_metal-bd"/>
</dbReference>
<dbReference type="InterPro" id="IPR008949">
    <property type="entry name" value="Isoprenoid_synthase_dom_sf"/>
</dbReference>
<dbReference type="GO" id="GO:0000287">
    <property type="term" value="F:magnesium ion binding"/>
    <property type="evidence" value="ECO:0007669"/>
    <property type="project" value="InterPro"/>
</dbReference>
<comment type="caution">
    <text evidence="5">The sequence shown here is derived from an EMBL/GenBank/DDBJ whole genome shotgun (WGS) entry which is preliminary data.</text>
</comment>
<evidence type="ECO:0000256" key="3">
    <source>
        <dbReference type="ARBA" id="ARBA00023239"/>
    </source>
</evidence>
<dbReference type="InterPro" id="IPR050148">
    <property type="entry name" value="Terpene_synthase-like"/>
</dbReference>
<sequence>MEHLKNWGHSLTRSKGWDLGTLNELPDYMKTFIIALFDTLSQFEEELKGEGNAYRVDYLRDAAKVYYQEFLWGHNRYVPKFQEHLHVSAVSCTYPMLYVLSFVGMGDIATKKAFDWAIKVPQIIWSASVIGRLTDDMQTDEREQENDYMPTNIKCYAIEHGLSEEEARLKIHEVLIEDEWKKMNEELLLRPDKGIPLALYMPAFNLTKGLSKKTVVTKKYISTSLSLFPLKAATSLLN</sequence>
<keyword evidence="3" id="KW-0456">Lyase</keyword>
<gene>
    <name evidence="5" type="ORF">QJS10_CPB13g01414</name>
</gene>
<proteinExistence type="predicted"/>
<evidence type="ECO:0000313" key="5">
    <source>
        <dbReference type="EMBL" id="KAK1300449.1"/>
    </source>
</evidence>
<evidence type="ECO:0000313" key="6">
    <source>
        <dbReference type="Proteomes" id="UP001180020"/>
    </source>
</evidence>
<dbReference type="PANTHER" id="PTHR31225:SF93">
    <property type="entry name" value="ALPHA-HUMULENE_(-)-(E)-BETA-CARYOPHYLLENE SYNTHASE"/>
    <property type="match status" value="1"/>
</dbReference>
<keyword evidence="6" id="KW-1185">Reference proteome</keyword>
<evidence type="ECO:0000256" key="1">
    <source>
        <dbReference type="ARBA" id="ARBA00022723"/>
    </source>
</evidence>